<dbReference type="SMART" id="SM00829">
    <property type="entry name" value="PKS_ER"/>
    <property type="match status" value="1"/>
</dbReference>
<dbReference type="SUPFAM" id="SSF51735">
    <property type="entry name" value="NAD(P)-binding Rossmann-fold domains"/>
    <property type="match status" value="1"/>
</dbReference>
<dbReference type="InterPro" id="IPR013149">
    <property type="entry name" value="ADH-like_C"/>
</dbReference>
<dbReference type="InterPro" id="IPR051603">
    <property type="entry name" value="Zinc-ADH_QOR/CCCR"/>
</dbReference>
<dbReference type="OrthoDB" id="9788224at2"/>
<dbReference type="AlphaFoldDB" id="A0A432VAU4"/>
<dbReference type="RefSeq" id="WP_128624205.1">
    <property type="nucleotide sequence ID" value="NZ_ML133508.1"/>
</dbReference>
<evidence type="ECO:0000313" key="3">
    <source>
        <dbReference type="EMBL" id="RUM99213.1"/>
    </source>
</evidence>
<dbReference type="PANTHER" id="PTHR44154">
    <property type="entry name" value="QUINONE OXIDOREDUCTASE"/>
    <property type="match status" value="1"/>
</dbReference>
<dbReference type="SUPFAM" id="SSF50129">
    <property type="entry name" value="GroES-like"/>
    <property type="match status" value="1"/>
</dbReference>
<accession>A0A432VAU4</accession>
<reference evidence="3 4" key="1">
    <citation type="submission" date="2018-11" db="EMBL/GenBank/DDBJ databases">
        <title>Pseudaminobacter arsenicus sp. nov., an arsenic-resistant bacterium isolated from arsenic-rich aquifers.</title>
        <authorList>
            <person name="Mu Y."/>
        </authorList>
    </citation>
    <scope>NUCLEOTIDE SEQUENCE [LARGE SCALE GENOMIC DNA]</scope>
    <source>
        <strain evidence="3 4">CB3</strain>
    </source>
</reference>
<name>A0A432VAU4_9HYPH</name>
<feature type="domain" description="Enoyl reductase (ER)" evidence="2">
    <location>
        <begin position="10"/>
        <end position="339"/>
    </location>
</feature>
<gene>
    <name evidence="3" type="ORF">EET67_03330</name>
</gene>
<organism evidence="3 4">
    <name type="scientific">Borborobacter arsenicus</name>
    <dbReference type="NCBI Taxonomy" id="1851146"/>
    <lineage>
        <taxon>Bacteria</taxon>
        <taxon>Pseudomonadati</taxon>
        <taxon>Pseudomonadota</taxon>
        <taxon>Alphaproteobacteria</taxon>
        <taxon>Hyphomicrobiales</taxon>
        <taxon>Phyllobacteriaceae</taxon>
        <taxon>Borborobacter</taxon>
    </lineage>
</organism>
<keyword evidence="4" id="KW-1185">Reference proteome</keyword>
<dbReference type="InterPro" id="IPR036291">
    <property type="entry name" value="NAD(P)-bd_dom_sf"/>
</dbReference>
<evidence type="ECO:0000256" key="1">
    <source>
        <dbReference type="ARBA" id="ARBA00022857"/>
    </source>
</evidence>
<dbReference type="InterPro" id="IPR020843">
    <property type="entry name" value="ER"/>
</dbReference>
<dbReference type="Pfam" id="PF08240">
    <property type="entry name" value="ADH_N"/>
    <property type="match status" value="1"/>
</dbReference>
<proteinExistence type="predicted"/>
<dbReference type="Pfam" id="PF00107">
    <property type="entry name" value="ADH_zinc_N"/>
    <property type="match status" value="1"/>
</dbReference>
<dbReference type="GO" id="GO:0016491">
    <property type="term" value="F:oxidoreductase activity"/>
    <property type="evidence" value="ECO:0007669"/>
    <property type="project" value="InterPro"/>
</dbReference>
<dbReference type="InterPro" id="IPR011032">
    <property type="entry name" value="GroES-like_sf"/>
</dbReference>
<keyword evidence="1" id="KW-0521">NADP</keyword>
<comment type="caution">
    <text evidence="3">The sequence shown here is derived from an EMBL/GenBank/DDBJ whole genome shotgun (WGS) entry which is preliminary data.</text>
</comment>
<dbReference type="Gene3D" id="3.90.180.10">
    <property type="entry name" value="Medium-chain alcohol dehydrogenases, catalytic domain"/>
    <property type="match status" value="1"/>
</dbReference>
<dbReference type="Proteomes" id="UP000281647">
    <property type="component" value="Unassembled WGS sequence"/>
</dbReference>
<protein>
    <submittedName>
        <fullName evidence="3">Alcohol dehydrogenase</fullName>
    </submittedName>
</protein>
<dbReference type="PANTHER" id="PTHR44154:SF1">
    <property type="entry name" value="QUINONE OXIDOREDUCTASE"/>
    <property type="match status" value="1"/>
</dbReference>
<evidence type="ECO:0000313" key="4">
    <source>
        <dbReference type="Proteomes" id="UP000281647"/>
    </source>
</evidence>
<evidence type="ECO:0000259" key="2">
    <source>
        <dbReference type="SMART" id="SM00829"/>
    </source>
</evidence>
<dbReference type="InterPro" id="IPR013154">
    <property type="entry name" value="ADH-like_N"/>
</dbReference>
<sequence>MKAALYHEYGGPEVLKYEDVDPIPLGRTDVLVKVRATSVNWFDIIGRKGDYRPNLRFPHIPGGDIAGEVAEIGEEVTNVKVGDPVVVYATVGCGHCESCRRGEPNVCLNYKYYGSALWGGYAQYATVRAQNLLPLYKGLDFAECAATNITFLTAWHKLARANIRAGEDILIHAVGSGIGLAALQIAKLHGLRVFGTASSDEKCQKGLELGADYMINYKKQNFREEIRNLTGKRGVDVVFEHIGADVWEDSVMSLTRFGRLVTCGASSGYRVSMNAAHIWHKQLSIIGSNHGTMNELATIVKLLEAKKLRPIIGAKLPLKEAAEAHRLAESRSIFGKIVLEPEHAD</sequence>
<dbReference type="EMBL" id="RKST01000002">
    <property type="protein sequence ID" value="RUM99213.1"/>
    <property type="molecule type" value="Genomic_DNA"/>
</dbReference>